<sequence length="308" mass="33918">MEFVAKLKYSEALNQIGVQYMRRLLLIAVLLMLFSSAAVDAHQIFVRPISGFANLGDTAMLPVAAGHNTSSTEMPEGLTNLTVIRQDGGVIDHILNEKSDTMGNWPIFSFDVEHPGLYVITSYNGGGAWTHIITNPPAIGYWEAGIVDEIDFDAINKTGWAKDWYVERSYPLHTYGKSFIAGPESDYSIASKPVGQILEIIPLTNITEVGNGDFEFQVLYQGQPFSDLELIAQKVGDDTKIRGTTDAEGKAMLNLSSTDELSEWVVVADTLMDTRVVEVRDAPRGEASNEKSYVGPVYRATVVLRTDF</sequence>
<proteinExistence type="predicted"/>
<dbReference type="EMBL" id="CP002565">
    <property type="protein sequence ID" value="AEB68941.1"/>
    <property type="molecule type" value="Genomic_DNA"/>
</dbReference>
<reference evidence="1 2" key="1">
    <citation type="journal article" date="2011" name="J. Bacteriol.">
        <title>Complete genome sequence of Methanosaeta concilii, a specialist in aceticlastic methanogenesis.</title>
        <authorList>
            <person name="Barber R.D."/>
            <person name="Zhang L."/>
            <person name="Harnack M."/>
            <person name="Olson M.V."/>
            <person name="Kaul R."/>
            <person name="Ingram-Smith C."/>
            <person name="Smith K.S."/>
        </authorList>
    </citation>
    <scope>NUCLEOTIDE SEQUENCE [LARGE SCALE GENOMIC DNA]</scope>
    <source>
        <strain evidence="2">ATCC 5969 / DSM 3671 / JCM 10134 / NBRC 103675 / OCM 69 / GP-6</strain>
    </source>
</reference>
<dbReference type="Proteomes" id="UP000007807">
    <property type="component" value="Chromosome"/>
</dbReference>
<dbReference type="Pfam" id="PF10670">
    <property type="entry name" value="DUF4198"/>
    <property type="match status" value="1"/>
</dbReference>
<evidence type="ECO:0000313" key="2">
    <source>
        <dbReference type="Proteomes" id="UP000007807"/>
    </source>
</evidence>
<accession>F4BYZ4</accession>
<dbReference type="HOGENOM" id="CLU_968419_0_0_2"/>
<dbReference type="AlphaFoldDB" id="F4BYZ4"/>
<evidence type="ECO:0008006" key="3">
    <source>
        <dbReference type="Google" id="ProtNLM"/>
    </source>
</evidence>
<gene>
    <name evidence="1" type="ordered locus">MCON_2503</name>
</gene>
<organism evidence="1 2">
    <name type="scientific">Methanothrix soehngenii (strain ATCC 5969 / DSM 3671 / JCM 10134 / NBRC 103675 / OCM 69 / GP-6)</name>
    <name type="common">Methanosaeta concilii</name>
    <dbReference type="NCBI Taxonomy" id="990316"/>
    <lineage>
        <taxon>Archaea</taxon>
        <taxon>Methanobacteriati</taxon>
        <taxon>Methanobacteriota</taxon>
        <taxon>Stenosarchaea group</taxon>
        <taxon>Methanomicrobia</taxon>
        <taxon>Methanotrichales</taxon>
        <taxon>Methanotrichaceae</taxon>
        <taxon>Methanothrix</taxon>
    </lineage>
</organism>
<keyword evidence="2" id="KW-1185">Reference proteome</keyword>
<protein>
    <recommendedName>
        <fullName evidence="3">DUF4198 domain-containing protein</fullName>
    </recommendedName>
</protein>
<dbReference type="KEGG" id="mcj:MCON_2503"/>
<dbReference type="InParanoid" id="F4BYZ4"/>
<dbReference type="InterPro" id="IPR019613">
    <property type="entry name" value="DUF4198"/>
</dbReference>
<name>F4BYZ4_METSG</name>
<evidence type="ECO:0000313" key="1">
    <source>
        <dbReference type="EMBL" id="AEB68941.1"/>
    </source>
</evidence>